<comment type="function">
    <text evidence="3">Acts as a chaperone.</text>
</comment>
<evidence type="ECO:0000256" key="4">
    <source>
        <dbReference type="RuleBase" id="RU003322"/>
    </source>
</evidence>
<dbReference type="EMBL" id="CP104013">
    <property type="protein sequence ID" value="UYP45094.1"/>
    <property type="molecule type" value="Genomic_DNA"/>
</dbReference>
<evidence type="ECO:0000256" key="2">
    <source>
        <dbReference type="ARBA" id="ARBA00022840"/>
    </source>
</evidence>
<keyword evidence="3" id="KW-0143">Chaperone</keyword>
<dbReference type="InterPro" id="IPR018181">
    <property type="entry name" value="Heat_shock_70_CS"/>
</dbReference>
<gene>
    <name evidence="3" type="primary">dnaK</name>
    <name evidence="6" type="ORF">NEF87_001379</name>
</gene>
<dbReference type="NCBIfam" id="NF001413">
    <property type="entry name" value="PRK00290.1"/>
    <property type="match status" value="1"/>
</dbReference>
<protein>
    <recommendedName>
        <fullName evidence="3">Chaperone protein DnaK</fullName>
    </recommendedName>
    <alternativeName>
        <fullName evidence="3">HSP70</fullName>
    </alternativeName>
    <alternativeName>
        <fullName evidence="3">Heat shock 70 kDa protein</fullName>
    </alternativeName>
    <alternativeName>
        <fullName evidence="3">Heat shock protein 70</fullName>
    </alternativeName>
</protein>
<dbReference type="CDD" id="cd10234">
    <property type="entry name" value="ASKHA_NBD_HSP70_DnaK-like"/>
    <property type="match status" value="1"/>
</dbReference>
<evidence type="ECO:0000256" key="3">
    <source>
        <dbReference type="HAMAP-Rule" id="MF_00332"/>
    </source>
</evidence>
<dbReference type="Gene3D" id="3.30.30.30">
    <property type="match status" value="1"/>
</dbReference>
<name>A0ABY6HR90_9ARCH</name>
<keyword evidence="1 3" id="KW-0547">Nucleotide-binding</keyword>
<dbReference type="SUPFAM" id="SSF53067">
    <property type="entry name" value="Actin-like ATPase domain"/>
    <property type="match status" value="2"/>
</dbReference>
<dbReference type="Pfam" id="PF00012">
    <property type="entry name" value="HSP70"/>
    <property type="match status" value="1"/>
</dbReference>
<dbReference type="InterPro" id="IPR012725">
    <property type="entry name" value="Chaperone_DnaK"/>
</dbReference>
<sequence>MSETKNTKKEKIIGIDLGTSNSAAAVMIGGKSEIIPAAEGVSIGGKAFPSYVAFMKDGTRLVGEPARRQAVSNPERTIRKIKRKMGTSHKISIDGKNYTPEDISSMILSKIKADAEDYLGEKIEKAVITVPAYFNDSQRTATKDAGRIAGLDVVRIINEPTAACLAYGIDKADGKGEKIAILDLGGGTFDVTLMDFESGVFEVLSTSGDTALGGTDMDEEIKKWILSEFKRQTDVDLSADPQAMMRIIEGAEKAKIDLSSTFSTRINLPFIAMGKDGQPLSLDLELTRAKLEELISHILDRLKPPMEKALRDSKLSKSAINRIIMVGGPSRMPSVQKAYSDFFGRKVEKGVDPMECVAQGAAIQGGVLSGEVEDLLLLDVTPLSLSIETLGGVATPLIERNTTIPVERAKVFSTAANNQPSVEIHVLQGERPMAQDNITLGKFHLDGIPPAPRGTPQIEVKFSIDANGIVNVTAKDLGTQREQSITITGQSKLSEEEIQKKIRDAELHADEDKVVREKIEAKNTADGMAFQAEKMMADNADKMDEDLKNDLIKAIQDVKDAVAADELNRINETKDALEKLLHKLAEKIYAQGGAPGGPGGMGGMTPEQAAAFAQQAAQQGGAPGGPGFGNMGGATYDNPNDNDKKKKKKVVDVDWEDD</sequence>
<dbReference type="Proteomes" id="UP001208689">
    <property type="component" value="Chromosome"/>
</dbReference>
<evidence type="ECO:0000256" key="1">
    <source>
        <dbReference type="ARBA" id="ARBA00022741"/>
    </source>
</evidence>
<comment type="similarity">
    <text evidence="3 4">Belongs to the heat shock protein 70 family.</text>
</comment>
<dbReference type="Gene3D" id="1.20.1270.10">
    <property type="match status" value="1"/>
</dbReference>
<dbReference type="InterPro" id="IPR029048">
    <property type="entry name" value="HSP70_C_sf"/>
</dbReference>
<dbReference type="Gene3D" id="3.30.420.40">
    <property type="match status" value="3"/>
</dbReference>
<evidence type="ECO:0000313" key="7">
    <source>
        <dbReference type="Proteomes" id="UP001208689"/>
    </source>
</evidence>
<organism evidence="6 7">
    <name type="scientific">Candidatus Lokiarchaeum ossiferum</name>
    <dbReference type="NCBI Taxonomy" id="2951803"/>
    <lineage>
        <taxon>Archaea</taxon>
        <taxon>Promethearchaeati</taxon>
        <taxon>Promethearchaeota</taxon>
        <taxon>Promethearchaeia</taxon>
        <taxon>Promethearchaeales</taxon>
        <taxon>Promethearchaeaceae</taxon>
        <taxon>Candidatus Lokiarchaeum</taxon>
    </lineage>
</organism>
<dbReference type="InterPro" id="IPR029047">
    <property type="entry name" value="HSP70_peptide-bd_sf"/>
</dbReference>
<dbReference type="InterPro" id="IPR043129">
    <property type="entry name" value="ATPase_NBD"/>
</dbReference>
<dbReference type="PANTHER" id="PTHR19375">
    <property type="entry name" value="HEAT SHOCK PROTEIN 70KDA"/>
    <property type="match status" value="1"/>
</dbReference>
<dbReference type="SUPFAM" id="SSF100934">
    <property type="entry name" value="Heat shock protein 70kD (HSP70), C-terminal subdomain"/>
    <property type="match status" value="1"/>
</dbReference>
<feature type="region of interest" description="Disordered" evidence="5">
    <location>
        <begin position="596"/>
        <end position="658"/>
    </location>
</feature>
<dbReference type="PROSITE" id="PS00297">
    <property type="entry name" value="HSP70_1"/>
    <property type="match status" value="1"/>
</dbReference>
<proteinExistence type="inferred from homology"/>
<accession>A0ABY6HR90</accession>
<keyword evidence="2 3" id="KW-0067">ATP-binding</keyword>
<dbReference type="Gene3D" id="3.90.640.10">
    <property type="entry name" value="Actin, Chain A, domain 4"/>
    <property type="match status" value="1"/>
</dbReference>
<feature type="compositionally biased region" description="Gly residues" evidence="5">
    <location>
        <begin position="621"/>
        <end position="632"/>
    </location>
</feature>
<dbReference type="SUPFAM" id="SSF100920">
    <property type="entry name" value="Heat shock protein 70kD (HSP70), peptide-binding domain"/>
    <property type="match status" value="1"/>
</dbReference>
<dbReference type="Gene3D" id="2.60.34.10">
    <property type="entry name" value="Substrate Binding Domain Of DNAk, Chain A, domain 1"/>
    <property type="match status" value="1"/>
</dbReference>
<dbReference type="PROSITE" id="PS00329">
    <property type="entry name" value="HSP70_2"/>
    <property type="match status" value="1"/>
</dbReference>
<keyword evidence="7" id="KW-1185">Reference proteome</keyword>
<evidence type="ECO:0000313" key="6">
    <source>
        <dbReference type="EMBL" id="UYP45094.1"/>
    </source>
</evidence>
<dbReference type="NCBIfam" id="TIGR02350">
    <property type="entry name" value="prok_dnaK"/>
    <property type="match status" value="1"/>
</dbReference>
<dbReference type="PROSITE" id="PS01036">
    <property type="entry name" value="HSP70_3"/>
    <property type="match status" value="1"/>
</dbReference>
<feature type="compositionally biased region" description="Low complexity" evidence="5">
    <location>
        <begin position="608"/>
        <end position="620"/>
    </location>
</feature>
<evidence type="ECO:0000256" key="5">
    <source>
        <dbReference type="SAM" id="MobiDB-lite"/>
    </source>
</evidence>
<dbReference type="PRINTS" id="PR00301">
    <property type="entry name" value="HEATSHOCK70"/>
</dbReference>
<reference evidence="6" key="1">
    <citation type="submission" date="2022-09" db="EMBL/GenBank/DDBJ databases">
        <title>Actin cytoskeleton and complex cell architecture in an #Asgard archaeon.</title>
        <authorList>
            <person name="Ponce Toledo R.I."/>
            <person name="Schleper C."/>
            <person name="Rodrigues Oliveira T."/>
            <person name="Wollweber F."/>
            <person name="Xu J."/>
            <person name="Rittmann S."/>
            <person name="Klingl A."/>
            <person name="Pilhofer M."/>
        </authorList>
    </citation>
    <scope>NUCLEOTIDE SEQUENCE</scope>
    <source>
        <strain evidence="6">B-35</strain>
    </source>
</reference>
<dbReference type="InterPro" id="IPR013126">
    <property type="entry name" value="Hsp_70_fam"/>
</dbReference>
<dbReference type="HAMAP" id="MF_00332">
    <property type="entry name" value="DnaK"/>
    <property type="match status" value="1"/>
</dbReference>